<keyword evidence="7" id="KW-0594">Phospholipid biosynthesis</keyword>
<dbReference type="GO" id="GO:0005737">
    <property type="term" value="C:cytoplasm"/>
    <property type="evidence" value="ECO:0007669"/>
    <property type="project" value="UniProtKB-SubCell"/>
</dbReference>
<dbReference type="Gene3D" id="3.40.718.10">
    <property type="entry name" value="Isopropylmalate Dehydrogenase"/>
    <property type="match status" value="1"/>
</dbReference>
<dbReference type="SUPFAM" id="SSF53659">
    <property type="entry name" value="Isocitrate/Isopropylmalate dehydrogenase-like"/>
    <property type="match status" value="1"/>
</dbReference>
<dbReference type="PIRSF" id="PIRSF002465">
    <property type="entry name" value="Phsphlp_syn_PlsX"/>
    <property type="match status" value="1"/>
</dbReference>
<dbReference type="PANTHER" id="PTHR30100">
    <property type="entry name" value="FATTY ACID/PHOSPHOLIPID SYNTHESIS PROTEIN PLSX"/>
    <property type="match status" value="1"/>
</dbReference>
<evidence type="ECO:0000256" key="6">
    <source>
        <dbReference type="ARBA" id="ARBA00023098"/>
    </source>
</evidence>
<evidence type="ECO:0000256" key="7">
    <source>
        <dbReference type="ARBA" id="ARBA00023209"/>
    </source>
</evidence>
<comment type="subunit">
    <text evidence="10">Homodimer. Probably interacts with PlsY.</text>
</comment>
<keyword evidence="4" id="KW-0444">Lipid biosynthesis</keyword>
<dbReference type="GO" id="GO:0043811">
    <property type="term" value="F:phosphate:acyl-[acyl carrier protein] acyltransferase activity"/>
    <property type="evidence" value="ECO:0007669"/>
    <property type="project" value="UniProtKB-EC"/>
</dbReference>
<evidence type="ECO:0000256" key="10">
    <source>
        <dbReference type="ARBA" id="ARBA00046608"/>
    </source>
</evidence>
<keyword evidence="6" id="KW-0443">Lipid metabolism</keyword>
<dbReference type="GO" id="GO:0006633">
    <property type="term" value="P:fatty acid biosynthetic process"/>
    <property type="evidence" value="ECO:0007669"/>
    <property type="project" value="InterPro"/>
</dbReference>
<evidence type="ECO:0000256" key="9">
    <source>
        <dbReference type="ARBA" id="ARBA00024069"/>
    </source>
</evidence>
<keyword evidence="3" id="KW-0963">Cytoplasm</keyword>
<evidence type="ECO:0000256" key="2">
    <source>
        <dbReference type="ARBA" id="ARBA00004496"/>
    </source>
</evidence>
<evidence type="ECO:0000256" key="8">
    <source>
        <dbReference type="ARBA" id="ARBA00023264"/>
    </source>
</evidence>
<protein>
    <recommendedName>
        <fullName evidence="9">phosphate acyltransferase</fullName>
        <ecNumber evidence="9">2.3.1.274</ecNumber>
    </recommendedName>
</protein>
<comment type="subcellular location">
    <subcellularLocation>
        <location evidence="2">Cytoplasm</location>
    </subcellularLocation>
</comment>
<evidence type="ECO:0000313" key="11">
    <source>
        <dbReference type="EMBL" id="CAB4668138.1"/>
    </source>
</evidence>
<gene>
    <name evidence="11" type="ORF">UFOPK2310_00463</name>
</gene>
<dbReference type="GO" id="GO:0008654">
    <property type="term" value="P:phospholipid biosynthetic process"/>
    <property type="evidence" value="ECO:0007669"/>
    <property type="project" value="UniProtKB-KW"/>
</dbReference>
<sequence>MARVALDLLGGDGAPGVVADAVAALDLDALDIDLVLVGPTNLAIELLAARGIDISERPRLTILSAASGVPMDGDPLAYVRAHPESSVMVAAAAVSAGQVDAWVSVGHSGASVAAAVLSCGRVDGMSRPALAVVLPSTQSPVVLVDVGASPEATANVLAQFAMAGWCYATALGIADPAVGLLNIGSETGKGDSLRLAAHILMQDRLPALGVRYAGSVEGHDVASGARAQVIVTDGFTGNVLLKGIEGAVGWAAQQMALAYGDPRPARAVVTGTATGDFAAGMLLGVNGITVIGHGAGSPNEIAACIRLAARAAKTDLIGLTQRTFSTLLERIK</sequence>
<dbReference type="AlphaFoldDB" id="A0A6J6M554"/>
<dbReference type="EC" id="2.3.1.274" evidence="9"/>
<evidence type="ECO:0000256" key="4">
    <source>
        <dbReference type="ARBA" id="ARBA00022516"/>
    </source>
</evidence>
<dbReference type="HAMAP" id="MF_00019">
    <property type="entry name" value="PlsX"/>
    <property type="match status" value="1"/>
</dbReference>
<comment type="catalytic activity">
    <reaction evidence="1">
        <text>a fatty acyl-[ACP] + phosphate = an acyl phosphate + holo-[ACP]</text>
        <dbReference type="Rhea" id="RHEA:42292"/>
        <dbReference type="Rhea" id="RHEA-COMP:9685"/>
        <dbReference type="Rhea" id="RHEA-COMP:14125"/>
        <dbReference type="ChEBI" id="CHEBI:43474"/>
        <dbReference type="ChEBI" id="CHEBI:59918"/>
        <dbReference type="ChEBI" id="CHEBI:64479"/>
        <dbReference type="ChEBI" id="CHEBI:138651"/>
        <dbReference type="EC" id="2.3.1.274"/>
    </reaction>
</comment>
<proteinExistence type="inferred from homology"/>
<evidence type="ECO:0000256" key="1">
    <source>
        <dbReference type="ARBA" id="ARBA00001232"/>
    </source>
</evidence>
<keyword evidence="5" id="KW-0808">Transferase</keyword>
<keyword evidence="8" id="KW-1208">Phospholipid metabolism</keyword>
<organism evidence="11">
    <name type="scientific">freshwater metagenome</name>
    <dbReference type="NCBI Taxonomy" id="449393"/>
    <lineage>
        <taxon>unclassified sequences</taxon>
        <taxon>metagenomes</taxon>
        <taxon>ecological metagenomes</taxon>
    </lineage>
</organism>
<dbReference type="InterPro" id="IPR012281">
    <property type="entry name" value="Phospholipid_synth_PlsX-like"/>
</dbReference>
<dbReference type="EMBL" id="CAEZWW010000039">
    <property type="protein sequence ID" value="CAB4668138.1"/>
    <property type="molecule type" value="Genomic_DNA"/>
</dbReference>
<accession>A0A6J6M554</accession>
<evidence type="ECO:0000256" key="5">
    <source>
        <dbReference type="ARBA" id="ARBA00022679"/>
    </source>
</evidence>
<reference evidence="11" key="1">
    <citation type="submission" date="2020-05" db="EMBL/GenBank/DDBJ databases">
        <authorList>
            <person name="Chiriac C."/>
            <person name="Salcher M."/>
            <person name="Ghai R."/>
            <person name="Kavagutti S V."/>
        </authorList>
    </citation>
    <scope>NUCLEOTIDE SEQUENCE</scope>
</reference>
<dbReference type="InterPro" id="IPR003664">
    <property type="entry name" value="FA_synthesis"/>
</dbReference>
<name>A0A6J6M554_9ZZZZ</name>
<dbReference type="Pfam" id="PF02504">
    <property type="entry name" value="FA_synthesis"/>
    <property type="match status" value="1"/>
</dbReference>
<evidence type="ECO:0000256" key="3">
    <source>
        <dbReference type="ARBA" id="ARBA00022490"/>
    </source>
</evidence>
<dbReference type="PANTHER" id="PTHR30100:SF1">
    <property type="entry name" value="PHOSPHATE ACYLTRANSFERASE"/>
    <property type="match status" value="1"/>
</dbReference>